<dbReference type="PANTHER" id="PTHR23247:SF2">
    <property type="entry name" value="COILED-COIL DOMAIN-CONTAINING PROTEIN 34"/>
    <property type="match status" value="1"/>
</dbReference>
<protein>
    <recommendedName>
        <fullName evidence="2">Coiled-coil domain-containing protein</fullName>
    </recommendedName>
</protein>
<feature type="compositionally biased region" description="Polar residues" evidence="1">
    <location>
        <begin position="120"/>
        <end position="131"/>
    </location>
</feature>
<dbReference type="InterPro" id="IPR025259">
    <property type="entry name" value="CCDC34/181"/>
</dbReference>
<feature type="compositionally biased region" description="Basic and acidic residues" evidence="1">
    <location>
        <begin position="61"/>
        <end position="80"/>
    </location>
</feature>
<dbReference type="OMA" id="FTGDCRP"/>
<evidence type="ECO:0000313" key="4">
    <source>
        <dbReference type="Proteomes" id="UP000005408"/>
    </source>
</evidence>
<dbReference type="PANTHER" id="PTHR23247">
    <property type="entry name" value="NY-REN-41 ANTIGEN L15 -RELATED"/>
    <property type="match status" value="1"/>
</dbReference>
<evidence type="ECO:0000259" key="2">
    <source>
        <dbReference type="Pfam" id="PF13904"/>
    </source>
</evidence>
<keyword evidence="4" id="KW-1185">Reference proteome</keyword>
<sequence>MNTRPRPVTATVTKPKWMEPHVIPRRSRSLESNGSTASLTSVLDHDSYESPDLSEDEWEREELRRNVENEEKTIQQDRRTARNRGSYKARASSAKSQDRVKFQRKNRITAHQKDRLADYDTTSGHSENMDTGLSPWEQWLIQKTKEERVKKQQMKKHKVEVREQKEQKAKERQQKEEKAEEKRSEWLKQKNYEESLRKKLEKQRIQTETEIKAQQNMITKMKAERKFEEWKEKKEMMEREKKEQELQKKRDIELAEKCKKIKAQQKYEEWLRSAKDRPKSSQSFGYSGGKLTEVHVQHSTWSYHDTGAYPAPTFYNPIPWHPIPIPKTQKTERPKSRTRSKKYVWNPQKYF</sequence>
<dbReference type="OrthoDB" id="5981665at2759"/>
<feature type="domain" description="Coiled-coil" evidence="2">
    <location>
        <begin position="133"/>
        <end position="320"/>
    </location>
</feature>
<evidence type="ECO:0000256" key="1">
    <source>
        <dbReference type="SAM" id="MobiDB-lite"/>
    </source>
</evidence>
<dbReference type="KEGG" id="crg:105336192"/>
<dbReference type="Proteomes" id="UP000005408">
    <property type="component" value="Unassembled WGS sequence"/>
</dbReference>
<organism evidence="3 4">
    <name type="scientific">Magallana gigas</name>
    <name type="common">Pacific oyster</name>
    <name type="synonym">Crassostrea gigas</name>
    <dbReference type="NCBI Taxonomy" id="29159"/>
    <lineage>
        <taxon>Eukaryota</taxon>
        <taxon>Metazoa</taxon>
        <taxon>Spiralia</taxon>
        <taxon>Lophotrochozoa</taxon>
        <taxon>Mollusca</taxon>
        <taxon>Bivalvia</taxon>
        <taxon>Autobranchia</taxon>
        <taxon>Pteriomorphia</taxon>
        <taxon>Ostreida</taxon>
        <taxon>Ostreoidea</taxon>
        <taxon>Ostreidae</taxon>
        <taxon>Magallana</taxon>
    </lineage>
</organism>
<evidence type="ECO:0000313" key="3">
    <source>
        <dbReference type="EnsemblMetazoa" id="G32428.2:cds"/>
    </source>
</evidence>
<proteinExistence type="predicted"/>
<dbReference type="InterPro" id="IPR045323">
    <property type="entry name" value="CCDC34"/>
</dbReference>
<dbReference type="AlphaFoldDB" id="A0A8W8MI60"/>
<reference evidence="3" key="1">
    <citation type="submission" date="2022-08" db="UniProtKB">
        <authorList>
            <consortium name="EnsemblMetazoa"/>
        </authorList>
    </citation>
    <scope>IDENTIFICATION</scope>
    <source>
        <strain evidence="3">05x7-T-G4-1.051#20</strain>
    </source>
</reference>
<dbReference type="EnsemblMetazoa" id="G32428.2">
    <property type="protein sequence ID" value="G32428.2:cds"/>
    <property type="gene ID" value="G32428"/>
</dbReference>
<feature type="region of interest" description="Disordered" evidence="1">
    <location>
        <begin position="321"/>
        <end position="351"/>
    </location>
</feature>
<feature type="region of interest" description="Disordered" evidence="1">
    <location>
        <begin position="147"/>
        <end position="184"/>
    </location>
</feature>
<name>A0A8W8MI60_MAGGI</name>
<feature type="compositionally biased region" description="Basic and acidic residues" evidence="1">
    <location>
        <begin position="160"/>
        <end position="184"/>
    </location>
</feature>
<dbReference type="RefSeq" id="XP_034310506.1">
    <property type="nucleotide sequence ID" value="XM_034454615.2"/>
</dbReference>
<dbReference type="Pfam" id="PF13904">
    <property type="entry name" value="CCDC34"/>
    <property type="match status" value="1"/>
</dbReference>
<feature type="compositionally biased region" description="Polar residues" evidence="1">
    <location>
        <begin position="30"/>
        <end position="41"/>
    </location>
</feature>
<feature type="region of interest" description="Disordered" evidence="1">
    <location>
        <begin position="1"/>
        <end position="133"/>
    </location>
</feature>
<dbReference type="GeneID" id="105336192"/>
<accession>A0A8W8MI60</accession>